<dbReference type="InterPro" id="IPR041490">
    <property type="entry name" value="KstR2_TetR_C"/>
</dbReference>
<dbReference type="SUPFAM" id="SSF48498">
    <property type="entry name" value="Tetracyclin repressor-like, C-terminal domain"/>
    <property type="match status" value="1"/>
</dbReference>
<sequence length="219" mass="24749">MDKPTMGNAGELRPTQRKRNKARRKDEIIESAANCFMERGYHATSIDDVARRLDSTKGHIYHYYSSKTDLFFDVHRVGMDYLFRALAPALEIQSTAAARLEAMLLAHANALLKYHTYENVVAQGVQVHRFGKTTPAQRETVQSLIDERDRFETHFKEVLAAGVADGSLRKTDIAVTAKVLLGGLQWSIFWYRPTAKDTIKSRGQLARAMVDPLMRGLLP</sequence>
<proteinExistence type="predicted"/>
<evidence type="ECO:0000256" key="4">
    <source>
        <dbReference type="PROSITE-ProRule" id="PRU00335"/>
    </source>
</evidence>
<dbReference type="Gene3D" id="1.10.10.60">
    <property type="entry name" value="Homeodomain-like"/>
    <property type="match status" value="1"/>
</dbReference>
<dbReference type="SUPFAM" id="SSF46689">
    <property type="entry name" value="Homeodomain-like"/>
    <property type="match status" value="1"/>
</dbReference>
<dbReference type="PANTHER" id="PTHR30055">
    <property type="entry name" value="HTH-TYPE TRANSCRIPTIONAL REGULATOR RUTR"/>
    <property type="match status" value="1"/>
</dbReference>
<dbReference type="InterPro" id="IPR009057">
    <property type="entry name" value="Homeodomain-like_sf"/>
</dbReference>
<evidence type="ECO:0000256" key="5">
    <source>
        <dbReference type="SAM" id="MobiDB-lite"/>
    </source>
</evidence>
<dbReference type="InterPro" id="IPR001647">
    <property type="entry name" value="HTH_TetR"/>
</dbReference>
<name>A0A221K7C9_9RHOB</name>
<feature type="region of interest" description="Disordered" evidence="5">
    <location>
        <begin position="1"/>
        <end position="24"/>
    </location>
</feature>
<organism evidence="7 8">
    <name type="scientific">Pseudosulfitobacter pseudonitzschiae</name>
    <dbReference type="NCBI Taxonomy" id="1402135"/>
    <lineage>
        <taxon>Bacteria</taxon>
        <taxon>Pseudomonadati</taxon>
        <taxon>Pseudomonadota</taxon>
        <taxon>Alphaproteobacteria</taxon>
        <taxon>Rhodobacterales</taxon>
        <taxon>Roseobacteraceae</taxon>
        <taxon>Pseudosulfitobacter</taxon>
    </lineage>
</organism>
<dbReference type="GO" id="GO:0003700">
    <property type="term" value="F:DNA-binding transcription factor activity"/>
    <property type="evidence" value="ECO:0007669"/>
    <property type="project" value="TreeGrafter"/>
</dbReference>
<evidence type="ECO:0000256" key="1">
    <source>
        <dbReference type="ARBA" id="ARBA00023015"/>
    </source>
</evidence>
<evidence type="ECO:0000256" key="3">
    <source>
        <dbReference type="ARBA" id="ARBA00023163"/>
    </source>
</evidence>
<keyword evidence="1" id="KW-0805">Transcription regulation</keyword>
<dbReference type="Pfam" id="PF17932">
    <property type="entry name" value="TetR_C_24"/>
    <property type="match status" value="1"/>
</dbReference>
<keyword evidence="7" id="KW-0614">Plasmid</keyword>
<dbReference type="Gene3D" id="1.10.357.10">
    <property type="entry name" value="Tetracycline Repressor, domain 2"/>
    <property type="match status" value="1"/>
</dbReference>
<dbReference type="RefSeq" id="WP_240311384.1">
    <property type="nucleotide sequence ID" value="NZ_CP022417.1"/>
</dbReference>
<dbReference type="GO" id="GO:0000976">
    <property type="term" value="F:transcription cis-regulatory region binding"/>
    <property type="evidence" value="ECO:0007669"/>
    <property type="project" value="TreeGrafter"/>
</dbReference>
<feature type="domain" description="HTH tetR-type" evidence="6">
    <location>
        <begin position="22"/>
        <end position="82"/>
    </location>
</feature>
<dbReference type="InterPro" id="IPR036271">
    <property type="entry name" value="Tet_transcr_reg_TetR-rel_C_sf"/>
</dbReference>
<evidence type="ECO:0000313" key="8">
    <source>
        <dbReference type="Proteomes" id="UP000199754"/>
    </source>
</evidence>
<dbReference type="EMBL" id="CP022417">
    <property type="protein sequence ID" value="ASM74914.1"/>
    <property type="molecule type" value="Genomic_DNA"/>
</dbReference>
<dbReference type="InterPro" id="IPR050109">
    <property type="entry name" value="HTH-type_TetR-like_transc_reg"/>
</dbReference>
<dbReference type="Pfam" id="PF00440">
    <property type="entry name" value="TetR_N"/>
    <property type="match status" value="1"/>
</dbReference>
<evidence type="ECO:0000259" key="6">
    <source>
        <dbReference type="PROSITE" id="PS50977"/>
    </source>
</evidence>
<dbReference type="PANTHER" id="PTHR30055:SF234">
    <property type="entry name" value="HTH-TYPE TRANSCRIPTIONAL REGULATOR BETI"/>
    <property type="match status" value="1"/>
</dbReference>
<keyword evidence="3" id="KW-0804">Transcription</keyword>
<dbReference type="Proteomes" id="UP000199754">
    <property type="component" value="Plasmid pSMR1-2"/>
</dbReference>
<geneLocation type="plasmid" evidence="7 8">
    <name>pSMR1-2</name>
</geneLocation>
<protein>
    <submittedName>
        <fullName evidence="7">HTH-type transcriptional repressor KstR2</fullName>
    </submittedName>
</protein>
<keyword evidence="2 4" id="KW-0238">DNA-binding</keyword>
<evidence type="ECO:0000256" key="2">
    <source>
        <dbReference type="ARBA" id="ARBA00023125"/>
    </source>
</evidence>
<dbReference type="KEGG" id="spse:SULPSESMR1_03995"/>
<dbReference type="AlphaFoldDB" id="A0A221K7C9"/>
<evidence type="ECO:0000313" key="7">
    <source>
        <dbReference type="EMBL" id="ASM74914.1"/>
    </source>
</evidence>
<dbReference type="PRINTS" id="PR00455">
    <property type="entry name" value="HTHTETR"/>
</dbReference>
<dbReference type="PROSITE" id="PS50977">
    <property type="entry name" value="HTH_TETR_2"/>
    <property type="match status" value="1"/>
</dbReference>
<feature type="DNA-binding region" description="H-T-H motif" evidence="4">
    <location>
        <begin position="45"/>
        <end position="64"/>
    </location>
</feature>
<gene>
    <name evidence="7" type="primary">kstR2</name>
    <name evidence="7" type="ORF">SULPSESMR1_03995</name>
</gene>
<reference evidence="7 8" key="1">
    <citation type="submission" date="2017-07" db="EMBL/GenBank/DDBJ databases">
        <title>Genome Sequence of Sulfitobacter pseudonitzschiae Strain SMR1 Isolated from a culture of the Diatom Skeletonema marinoi.</title>
        <authorList>
            <person name="Topel M."/>
            <person name="Pinder M.I.M."/>
            <person name="Johansson O.N."/>
            <person name="Kourtchenko O."/>
            <person name="Godhe A."/>
            <person name="Clarke A.K."/>
        </authorList>
    </citation>
    <scope>NUCLEOTIDE SEQUENCE [LARGE SCALE GENOMIC DNA]</scope>
    <source>
        <strain evidence="7 8">SMR1</strain>
        <plasmid evidence="7 8">pSMR1-2</plasmid>
    </source>
</reference>
<keyword evidence="8" id="KW-1185">Reference proteome</keyword>
<accession>A0A221K7C9</accession>